<feature type="region of interest" description="Disordered" evidence="6">
    <location>
        <begin position="237"/>
        <end position="260"/>
    </location>
</feature>
<feature type="domain" description="Transmembrane protein TMEM132 sixth" evidence="15">
    <location>
        <begin position="569"/>
        <end position="684"/>
    </location>
</feature>
<dbReference type="Pfam" id="PF23039">
    <property type="entry name" value="TMEM132_3rd"/>
    <property type="match status" value="1"/>
</dbReference>
<evidence type="ECO:0000256" key="6">
    <source>
        <dbReference type="SAM" id="MobiDB-lite"/>
    </source>
</evidence>
<evidence type="ECO:0000259" key="14">
    <source>
        <dbReference type="Pfam" id="PF23486"/>
    </source>
</evidence>
<feature type="region of interest" description="Disordered" evidence="6">
    <location>
        <begin position="984"/>
        <end position="1003"/>
    </location>
</feature>
<dbReference type="CTD" id="121256"/>
<evidence type="ECO:0000256" key="7">
    <source>
        <dbReference type="SAM" id="Phobius"/>
    </source>
</evidence>
<protein>
    <submittedName>
        <fullName evidence="17">Transmembrane protein 132D isoform X2</fullName>
    </submittedName>
</protein>
<keyword evidence="8" id="KW-0732">Signal</keyword>
<dbReference type="Pfam" id="PF23481">
    <property type="entry name" value="Ig_TMEM132_2nd"/>
    <property type="match status" value="1"/>
</dbReference>
<dbReference type="RefSeq" id="XP_053757863.1">
    <property type="nucleotide sequence ID" value="XM_053901888.1"/>
</dbReference>
<evidence type="ECO:0000313" key="16">
    <source>
        <dbReference type="Proteomes" id="UP001165780"/>
    </source>
</evidence>
<dbReference type="InterPro" id="IPR055422">
    <property type="entry name" value="Ig_TMEM132_2nd"/>
</dbReference>
<reference evidence="17" key="1">
    <citation type="submission" date="2025-08" db="UniProtKB">
        <authorList>
            <consortium name="RefSeq"/>
        </authorList>
    </citation>
    <scope>IDENTIFICATION</scope>
    <source>
        <tissue evidence="17">Whole blood</tissue>
    </source>
</reference>
<sequence>MCPSEMGTPWHRWSPVLISLAALLSKVTECRGVLESIQRFSLLPTYLPVTYHIKNTDVSFFLKEANQDIMRNSSLQSRVESFLIYKSKRLPVLNASYGPFSIEQVVPQDLMLPSSPFGFASKFSLNWKLRAHIVRDKVYLSRPKVQVLFHLLGRDWAARSPGERLPCLRVFAFRETREVRAGCRLQGALGLCVAELELLAGWFGPPTVLAGRQKAPGPPEGSPVELYYAVQPGDGRGDCAGGGDARKGNSIRPGRDGPEEAVPRLQRIGSVFLYQTGSRPALRELRLDSNVAIRYSARTARQGEVLTFPVAVSRNCSADRFTLSVDDASDEVMQVDVQIEEPSDPPATQLVTWQVEYPGDITSDLGVSKIYVSPKDLMGVIPLAMVSDRCDYVFVNGKEMKGKVNVVVNFTYQHLSSPLEMTVWVPRLPLQIEVSDTELNQIKGWRVPIVSNKRPARDSEEEEEDERRGGRGCTLQYQHAMVRVLTQFVAEAADRGGHLVHLLGSDWQVDITELVNDFTQVEEPRIARLQGGQVLIGQELGMTTIQILSPLSDAILAEKTISVLDEKVTITDLGVQLVTGLSLSLQLSPGSNRAVFATAVAQDLLQRPRQEAAISCWVQFSDGSITPLDIYDGKDFSLMTTSLDEKVVSIHQDPKVKWPIIAAETEGQGPLIKVEMVISESCQKSKRKSVLAVGTANVRVKFGQSDANPNTSDSRHTGAGVHLENNVSDRRPKKPLQEWGGQGGPYYGSSSMGLMEGRGSTTERSTFQRKKNQESLLDDGRHLQTVPIDFTSFPTQGGLPSSNGEVDENGLTQASKGLSDLEIGMYALLGVFCLAILVFLINCVAFALKYRHKQVPFKEQEGMSHSHDWVGLSHRSELLENHINFASSQDEQITAIDRDMYFEESKYLLSTNSQKSINGQLFKCSGPTIADGKDQKSEPPTSPTSKRKRVKFTTFTTIPSDEGCPAVNSVPTSGEDTDWVCRDLDPGESRQPHRYAGRLHEDV</sequence>
<accession>A0A9W2VHM5</accession>
<evidence type="ECO:0000256" key="4">
    <source>
        <dbReference type="ARBA" id="ARBA00022989"/>
    </source>
</evidence>
<feature type="region of interest" description="Disordered" evidence="6">
    <location>
        <begin position="928"/>
        <end position="948"/>
    </location>
</feature>
<feature type="domain" description="Transmembrane protein TMEM132 fifth" evidence="14">
    <location>
        <begin position="431"/>
        <end position="568"/>
    </location>
</feature>
<dbReference type="AlphaFoldDB" id="A0A9W2VHM5"/>
<dbReference type="InterPro" id="IPR031436">
    <property type="entry name" value="TMEM132_C"/>
</dbReference>
<keyword evidence="16" id="KW-1185">Reference proteome</keyword>
<dbReference type="Pfam" id="PF23487">
    <property type="entry name" value="Ig_TMEM132_6th"/>
    <property type="match status" value="1"/>
</dbReference>
<dbReference type="InterPro" id="IPR031437">
    <property type="entry name" value="Ig_TMEM132_4th"/>
</dbReference>
<comment type="similarity">
    <text evidence="2">Belongs to the TMEM132 family.</text>
</comment>
<keyword evidence="3 7" id="KW-0812">Transmembrane</keyword>
<dbReference type="PANTHER" id="PTHR13388:SF2">
    <property type="entry name" value="TRANSMEMBRANE PROTEIN 132D"/>
    <property type="match status" value="1"/>
</dbReference>
<feature type="domain" description="Transmembrane protein TMEM132 N-terminal" evidence="9">
    <location>
        <begin position="49"/>
        <end position="111"/>
    </location>
</feature>
<feature type="chain" id="PRO_5040983513" evidence="8">
    <location>
        <begin position="33"/>
        <end position="1003"/>
    </location>
</feature>
<evidence type="ECO:0000256" key="2">
    <source>
        <dbReference type="ARBA" id="ARBA00006166"/>
    </source>
</evidence>
<evidence type="ECO:0000259" key="13">
    <source>
        <dbReference type="Pfam" id="PF23481"/>
    </source>
</evidence>
<keyword evidence="5 7" id="KW-0472">Membrane</keyword>
<dbReference type="Proteomes" id="UP001165780">
    <property type="component" value="Unplaced"/>
</dbReference>
<dbReference type="Pfam" id="PF16070">
    <property type="entry name" value="Ig_TMEM132_4th"/>
    <property type="match status" value="1"/>
</dbReference>
<proteinExistence type="inferred from homology"/>
<evidence type="ECO:0000259" key="15">
    <source>
        <dbReference type="Pfam" id="PF23487"/>
    </source>
</evidence>
<dbReference type="InterPro" id="IPR055421">
    <property type="entry name" value="TMEM132_3rd"/>
</dbReference>
<dbReference type="InterPro" id="IPR026307">
    <property type="entry name" value="TMEM132"/>
</dbReference>
<evidence type="ECO:0000256" key="1">
    <source>
        <dbReference type="ARBA" id="ARBA00004479"/>
    </source>
</evidence>
<feature type="domain" description="Transmembrane protein TMEM132 cohesin-like" evidence="12">
    <location>
        <begin position="325"/>
        <end position="377"/>
    </location>
</feature>
<name>A0A9W2VHM5_PANPR</name>
<comment type="subcellular location">
    <subcellularLocation>
        <location evidence="1">Membrane</location>
        <topology evidence="1">Single-pass type I membrane protein</topology>
    </subcellularLocation>
</comment>
<dbReference type="Pfam" id="PF15705">
    <property type="entry name" value="TMEM132_N"/>
    <property type="match status" value="1"/>
</dbReference>
<evidence type="ECO:0000256" key="8">
    <source>
        <dbReference type="SAM" id="SignalP"/>
    </source>
</evidence>
<dbReference type="Pfam" id="PF23486">
    <property type="entry name" value="Ig_TMEM132_5th"/>
    <property type="match status" value="1"/>
</dbReference>
<dbReference type="Pfam" id="PF15706">
    <property type="entry name" value="TMEM132_C"/>
    <property type="match status" value="1"/>
</dbReference>
<dbReference type="PANTHER" id="PTHR13388">
    <property type="entry name" value="DETONATOR, ISOFORM E"/>
    <property type="match status" value="1"/>
</dbReference>
<gene>
    <name evidence="17" type="primary">TMEM132D</name>
</gene>
<dbReference type="InterPro" id="IPR055424">
    <property type="entry name" value="Ig_TMEM132_6th"/>
</dbReference>
<dbReference type="GO" id="GO:0016020">
    <property type="term" value="C:membrane"/>
    <property type="evidence" value="ECO:0007669"/>
    <property type="project" value="UniProtKB-SubCell"/>
</dbReference>
<keyword evidence="4 7" id="KW-1133">Transmembrane helix</keyword>
<evidence type="ECO:0000259" key="9">
    <source>
        <dbReference type="Pfam" id="PF15705"/>
    </source>
</evidence>
<evidence type="ECO:0000313" key="17">
    <source>
        <dbReference type="RefSeq" id="XP_053757863.1"/>
    </source>
</evidence>
<dbReference type="InterPro" id="IPR031435">
    <property type="entry name" value="TMEM132_N"/>
</dbReference>
<dbReference type="InterPro" id="IPR055423">
    <property type="entry name" value="Ig_TMEM132_5th"/>
</dbReference>
<feature type="domain" description="Transmembrane protein TMEM132 C-terminal" evidence="10">
    <location>
        <begin position="792"/>
        <end position="876"/>
    </location>
</feature>
<evidence type="ECO:0000259" key="12">
    <source>
        <dbReference type="Pfam" id="PF23039"/>
    </source>
</evidence>
<evidence type="ECO:0000259" key="10">
    <source>
        <dbReference type="Pfam" id="PF15706"/>
    </source>
</evidence>
<dbReference type="GeneID" id="109257593"/>
<evidence type="ECO:0000256" key="5">
    <source>
        <dbReference type="ARBA" id="ARBA00023136"/>
    </source>
</evidence>
<evidence type="ECO:0000256" key="3">
    <source>
        <dbReference type="ARBA" id="ARBA00022692"/>
    </source>
</evidence>
<organism evidence="16 17">
    <name type="scientific">Panthera pardus</name>
    <name type="common">Leopard</name>
    <name type="synonym">Felis pardus</name>
    <dbReference type="NCBI Taxonomy" id="9691"/>
    <lineage>
        <taxon>Eukaryota</taxon>
        <taxon>Metazoa</taxon>
        <taxon>Chordata</taxon>
        <taxon>Craniata</taxon>
        <taxon>Vertebrata</taxon>
        <taxon>Euteleostomi</taxon>
        <taxon>Mammalia</taxon>
        <taxon>Eutheria</taxon>
        <taxon>Laurasiatheria</taxon>
        <taxon>Carnivora</taxon>
        <taxon>Feliformia</taxon>
        <taxon>Felidae</taxon>
        <taxon>Pantherinae</taxon>
        <taxon>Panthera</taxon>
    </lineage>
</organism>
<feature type="signal peptide" evidence="8">
    <location>
        <begin position="1"/>
        <end position="32"/>
    </location>
</feature>
<feature type="transmembrane region" description="Helical" evidence="7">
    <location>
        <begin position="823"/>
        <end position="848"/>
    </location>
</feature>
<feature type="region of interest" description="Disordered" evidence="6">
    <location>
        <begin position="703"/>
        <end position="767"/>
    </location>
</feature>
<evidence type="ECO:0000259" key="11">
    <source>
        <dbReference type="Pfam" id="PF16070"/>
    </source>
</evidence>
<feature type="domain" description="Transmembrane protein TMEM132 second Ig-like" evidence="13">
    <location>
        <begin position="128"/>
        <end position="267"/>
    </location>
</feature>
<feature type="domain" description="Transmembrane protein family 132 fourth" evidence="11">
    <location>
        <begin position="385"/>
        <end position="428"/>
    </location>
</feature>